<dbReference type="Proteomes" id="UP000223060">
    <property type="component" value="Chromosome"/>
</dbReference>
<dbReference type="Pfam" id="PF03808">
    <property type="entry name" value="Glyco_tran_WecG"/>
    <property type="match status" value="1"/>
</dbReference>
<evidence type="ECO:0000313" key="6">
    <source>
        <dbReference type="EMBL" id="AQY50035.1"/>
    </source>
</evidence>
<comment type="function">
    <text evidence="5">Catalyzes the conversion of GlcNAc-PP-undecaprenol into ManNAc-GlcNAc-PP-undecaprenol, the first committed lipid intermediate in the de novo synthesis of teichoic acid.</text>
</comment>
<reference evidence="6" key="1">
    <citation type="submission" date="2015-03" db="EMBL/GenBank/DDBJ databases">
        <authorList>
            <person name="Murphy D."/>
        </authorList>
    </citation>
    <scope>NUCLEOTIDE SEQUENCE [LARGE SCALE GENOMIC DNA]</scope>
    <source>
        <strain evidence="6">WS 4560</strain>
    </source>
</reference>
<keyword evidence="2 5" id="KW-0808">Transferase</keyword>
<comment type="pathway">
    <text evidence="5">Cell wall biogenesis; teichoic acid biosynthesis.</text>
</comment>
<dbReference type="EMBL" id="JAARRL010000009">
    <property type="protein sequence ID" value="MBC1500430.1"/>
    <property type="molecule type" value="Genomic_DNA"/>
</dbReference>
<dbReference type="PANTHER" id="PTHR34136:SF1">
    <property type="entry name" value="UDP-N-ACETYL-D-MANNOSAMINURONIC ACID TRANSFERASE"/>
    <property type="match status" value="1"/>
</dbReference>
<dbReference type="CDD" id="cd06533">
    <property type="entry name" value="Glyco_transf_WecG_TagA"/>
    <property type="match status" value="1"/>
</dbReference>
<dbReference type="HAMAP" id="MF_02070">
    <property type="entry name" value="TagA_TarA"/>
    <property type="match status" value="1"/>
</dbReference>
<dbReference type="AlphaFoldDB" id="A0A1S7FRR6"/>
<evidence type="ECO:0000313" key="7">
    <source>
        <dbReference type="EMBL" id="MBC1500430.1"/>
    </source>
</evidence>
<reference evidence="7 9" key="3">
    <citation type="submission" date="2020-03" db="EMBL/GenBank/DDBJ databases">
        <title>Soil Listeria distribution.</title>
        <authorList>
            <person name="Liao J."/>
            <person name="Wiedmann M."/>
        </authorList>
    </citation>
    <scope>NUCLEOTIDE SEQUENCE [LARGE SCALE GENOMIC DNA]</scope>
    <source>
        <strain evidence="7 9">FSL L7-1523</strain>
    </source>
</reference>
<accession>A0A1S7FRR6</accession>
<keyword evidence="4 5" id="KW-0961">Cell wall biogenesis/degradation</keyword>
<dbReference type="RefSeq" id="WP_036059661.1">
    <property type="nucleotide sequence ID" value="NZ_CP011102.1"/>
</dbReference>
<evidence type="ECO:0000256" key="2">
    <source>
        <dbReference type="ARBA" id="ARBA00022679"/>
    </source>
</evidence>
<comment type="similarity">
    <text evidence="5">Belongs to the glycosyltransferase 26 family. TagA/TarA subfamily.</text>
</comment>
<dbReference type="EC" id="2.4.1.187" evidence="5"/>
<evidence type="ECO:0000313" key="8">
    <source>
        <dbReference type="Proteomes" id="UP000223060"/>
    </source>
</evidence>
<keyword evidence="1 5" id="KW-0328">Glycosyltransferase</keyword>
<keyword evidence="3 5" id="KW-0777">Teichoic acid biosynthesis</keyword>
<evidence type="ECO:0000256" key="4">
    <source>
        <dbReference type="ARBA" id="ARBA00023316"/>
    </source>
</evidence>
<dbReference type="KEGG" id="lwi:UE46_02535"/>
<organism evidence="6 8">
    <name type="scientific">Listeria weihenstephanensis</name>
    <dbReference type="NCBI Taxonomy" id="1006155"/>
    <lineage>
        <taxon>Bacteria</taxon>
        <taxon>Bacillati</taxon>
        <taxon>Bacillota</taxon>
        <taxon>Bacilli</taxon>
        <taxon>Bacillales</taxon>
        <taxon>Listeriaceae</taxon>
        <taxon>Listeria</taxon>
    </lineage>
</organism>
<dbReference type="InterPro" id="IPR034714">
    <property type="entry name" value="TagA_TarA"/>
</dbReference>
<evidence type="ECO:0000313" key="9">
    <source>
        <dbReference type="Proteomes" id="UP000564536"/>
    </source>
</evidence>
<dbReference type="PANTHER" id="PTHR34136">
    <property type="match status" value="1"/>
</dbReference>
<sequence>MKQTVDILGIPFYNVSQNAFVDELFQLAIDEKRRFVVTANPEIVMHAQQDFEFNQIILQADYIVADGIGIVKAAKNIGKPLNGRVTGYDTMLGLLQKANEKKMRIYFIGAKPNVIEKLVEKVQKTYSDIEIVGARDGYFSASESKRIADDIAESKADFVFLALGFPRQEKWIAAHLQDFDKGIFIGVGGSFDVLSGETKRAPKILVKCNLEWLYRILSQPSRWRRALAIPQFMFAMNRQRKQG</sequence>
<comment type="catalytic activity">
    <reaction evidence="5">
        <text>UDP-N-acetyl-alpha-D-mannosamine + N-acetyl-alpha-D-glucosaminyl-di-trans,octa-cis-undecaprenyl diphosphate = N-acetyl-beta-D-mannosaminyl-(1-&gt;4)-N-acetyl-alpha-D-glucosaminyl di-trans,octa-cis-undecaprenyl diphosphate + UDP + H(+)</text>
        <dbReference type="Rhea" id="RHEA:16053"/>
        <dbReference type="ChEBI" id="CHEBI:15378"/>
        <dbReference type="ChEBI" id="CHEBI:58223"/>
        <dbReference type="ChEBI" id="CHEBI:62959"/>
        <dbReference type="ChEBI" id="CHEBI:68623"/>
        <dbReference type="ChEBI" id="CHEBI:132210"/>
        <dbReference type="EC" id="2.4.1.187"/>
    </reaction>
</comment>
<dbReference type="EMBL" id="CP011102">
    <property type="protein sequence ID" value="AQY50035.1"/>
    <property type="molecule type" value="Genomic_DNA"/>
</dbReference>
<proteinExistence type="inferred from homology"/>
<dbReference type="GO" id="GO:0019350">
    <property type="term" value="P:teichoic acid biosynthetic process"/>
    <property type="evidence" value="ECO:0007669"/>
    <property type="project" value="UniProtKB-UniRule"/>
</dbReference>
<dbReference type="Proteomes" id="UP000564536">
    <property type="component" value="Unassembled WGS sequence"/>
</dbReference>
<evidence type="ECO:0000256" key="5">
    <source>
        <dbReference type="HAMAP-Rule" id="MF_02070"/>
    </source>
</evidence>
<dbReference type="GO" id="GO:0047244">
    <property type="term" value="F:N-acetylglucosaminyldiphosphoundecaprenol N-acetyl-beta-D-mannosaminyltransferase activity"/>
    <property type="evidence" value="ECO:0007669"/>
    <property type="project" value="UniProtKB-UniRule"/>
</dbReference>
<dbReference type="InterPro" id="IPR004629">
    <property type="entry name" value="WecG_TagA_CpsF"/>
</dbReference>
<dbReference type="NCBIfam" id="TIGR00696">
    <property type="entry name" value="wecG_tagA_cpsF"/>
    <property type="match status" value="1"/>
</dbReference>
<name>A0A1S7FRR6_9LIST</name>
<dbReference type="GO" id="GO:0071555">
    <property type="term" value="P:cell wall organization"/>
    <property type="evidence" value="ECO:0007669"/>
    <property type="project" value="UniProtKB-KW"/>
</dbReference>
<keyword evidence="8" id="KW-1185">Reference proteome</keyword>
<evidence type="ECO:0000256" key="3">
    <source>
        <dbReference type="ARBA" id="ARBA00022944"/>
    </source>
</evidence>
<reference evidence="8" key="2">
    <citation type="submission" date="2015-03" db="EMBL/GenBank/DDBJ databases">
        <authorList>
            <person name="Ferrari E."/>
            <person name="Walter M.C."/>
            <person name="Huptas C."/>
            <person name="Scherer S."/>
            <person name="Mueller-Herbst S."/>
        </authorList>
    </citation>
    <scope>NUCLEOTIDE SEQUENCE [LARGE SCALE GENOMIC DNA]</scope>
    <source>
        <strain evidence="8">LWP01</strain>
    </source>
</reference>
<dbReference type="UniPathway" id="UPA00632"/>
<protein>
    <recommendedName>
        <fullName evidence="5">N-acetylglucosaminyldiphosphoundecaprenol N-acetyl-beta-D-mannosaminyltransferase</fullName>
        <ecNumber evidence="5">2.4.1.187</ecNumber>
    </recommendedName>
    <alternativeName>
        <fullName evidence="5">N-acetylmannosaminyltransferase</fullName>
    </alternativeName>
    <alternativeName>
        <fullName evidence="5">UDP-N-acetylmannosamine transferase</fullName>
    </alternativeName>
    <alternativeName>
        <fullName evidence="5">UDP-N-acetylmannosamine:N-acetylglucosaminyl pyrophosphorylundecaprenol N-acetylmannosaminyltransferase</fullName>
    </alternativeName>
</protein>
<gene>
    <name evidence="7" type="ORF">HB943_07420</name>
    <name evidence="6" type="ORF">UE46_02535</name>
</gene>
<evidence type="ECO:0000256" key="1">
    <source>
        <dbReference type="ARBA" id="ARBA00022676"/>
    </source>
</evidence>